<accession>A0AAD2CR88</accession>
<sequence>MKLVRIIALLSIATNCGVSAWTKPKLFVKKNAPWKRGPVKVATPAPLKAEADVVEEPQKTRFDLPERQKLFKAATSGLAVSLAMVPEAVAFAFVAGVNPLVGLWTTVVLGFTAATLGGRPGICSSASGAVSVVIASLCASHGPAYLSVCAMMAGIFQILAGSFGLGKLITLVPHPVMLGFVNGLAVVMTKAQLVHFQSGGKFLSLLDPVGASTYGIAALTMVLVKLIPKLTKAVPPSLGAVTIASIVVRFFSLPTKTLADIAGASTFAGGWSVLPKIGLPKVPFTAETFGIVLPYALTMAAVGCLESLLTMQILDGLVDDGTKGSGKRECVGQGTGNILSGLTGGIGGCALLGQSIINVQSGGGISRFSGMSMAIFLAIGIVAAAPLLASVPIAALVGVMLLVCQSTFSWSSLRLIRKIPKLDVLVIALVSVLMIQKDLAVAVFAGIVISALGFAYQQSQTLTTTSSGDANKKTYRLSGPVFFGSTSEFSSLFSSKTDPSTVVLDFSNSKLADHSAVDAVYGLAEKYTDLGKTVVLQGLSKESTILLLKFVKGKSKLPFQIAGSIDGLVPSAVPQ</sequence>
<dbReference type="Proteomes" id="UP001295423">
    <property type="component" value="Unassembled WGS sequence"/>
</dbReference>
<name>A0AAD2CR88_9STRA</name>
<evidence type="ECO:0000313" key="8">
    <source>
        <dbReference type="EMBL" id="CAJ1937970.1"/>
    </source>
</evidence>
<keyword evidence="9" id="KW-1185">Reference proteome</keyword>
<keyword evidence="3 5" id="KW-1133">Transmembrane helix</keyword>
<feature type="transmembrane region" description="Helical" evidence="5">
    <location>
        <begin position="128"/>
        <end position="156"/>
    </location>
</feature>
<feature type="chain" id="PRO_5041962899" description="STAS domain-containing protein" evidence="6">
    <location>
        <begin position="21"/>
        <end position="575"/>
    </location>
</feature>
<dbReference type="InterPro" id="IPR002645">
    <property type="entry name" value="STAS_dom"/>
</dbReference>
<comment type="caution">
    <text evidence="8">The sequence shown here is derived from an EMBL/GenBank/DDBJ whole genome shotgun (WGS) entry which is preliminary data.</text>
</comment>
<dbReference type="Pfam" id="PF00916">
    <property type="entry name" value="Sulfate_transp"/>
    <property type="match status" value="1"/>
</dbReference>
<evidence type="ECO:0000313" key="9">
    <source>
        <dbReference type="Proteomes" id="UP001295423"/>
    </source>
</evidence>
<protein>
    <recommendedName>
        <fullName evidence="7">STAS domain-containing protein</fullName>
    </recommendedName>
</protein>
<evidence type="ECO:0000256" key="3">
    <source>
        <dbReference type="ARBA" id="ARBA00022989"/>
    </source>
</evidence>
<reference evidence="8" key="1">
    <citation type="submission" date="2023-08" db="EMBL/GenBank/DDBJ databases">
        <authorList>
            <person name="Audoor S."/>
            <person name="Bilcke G."/>
        </authorList>
    </citation>
    <scope>NUCLEOTIDE SEQUENCE</scope>
</reference>
<dbReference type="InterPro" id="IPR036513">
    <property type="entry name" value="STAS_dom_sf"/>
</dbReference>
<dbReference type="InterPro" id="IPR011547">
    <property type="entry name" value="SLC26A/SulP_dom"/>
</dbReference>
<feature type="transmembrane region" description="Helical" evidence="5">
    <location>
        <begin position="368"/>
        <end position="387"/>
    </location>
</feature>
<feature type="transmembrane region" description="Helical" evidence="5">
    <location>
        <begin position="209"/>
        <end position="227"/>
    </location>
</feature>
<keyword evidence="6" id="KW-0732">Signal</keyword>
<dbReference type="AlphaFoldDB" id="A0AAD2CR88"/>
<dbReference type="Gene3D" id="3.30.750.24">
    <property type="entry name" value="STAS domain"/>
    <property type="match status" value="1"/>
</dbReference>
<feature type="transmembrane region" description="Helical" evidence="5">
    <location>
        <begin position="233"/>
        <end position="251"/>
    </location>
</feature>
<keyword evidence="4 5" id="KW-0472">Membrane</keyword>
<keyword evidence="2 5" id="KW-0812">Transmembrane</keyword>
<dbReference type="SUPFAM" id="SSF52091">
    <property type="entry name" value="SpoIIaa-like"/>
    <property type="match status" value="1"/>
</dbReference>
<organism evidence="8 9">
    <name type="scientific">Cylindrotheca closterium</name>
    <dbReference type="NCBI Taxonomy" id="2856"/>
    <lineage>
        <taxon>Eukaryota</taxon>
        <taxon>Sar</taxon>
        <taxon>Stramenopiles</taxon>
        <taxon>Ochrophyta</taxon>
        <taxon>Bacillariophyta</taxon>
        <taxon>Bacillariophyceae</taxon>
        <taxon>Bacillariophycidae</taxon>
        <taxon>Bacillariales</taxon>
        <taxon>Bacillariaceae</taxon>
        <taxon>Cylindrotheca</taxon>
    </lineage>
</organism>
<dbReference type="PANTHER" id="PTHR43310">
    <property type="entry name" value="SULFATE TRANSPORTER YBAR-RELATED"/>
    <property type="match status" value="1"/>
</dbReference>
<comment type="subcellular location">
    <subcellularLocation>
        <location evidence="1">Membrane</location>
        <topology evidence="1">Multi-pass membrane protein</topology>
    </subcellularLocation>
</comment>
<dbReference type="CDD" id="cd07042">
    <property type="entry name" value="STAS_SulP_like_sulfate_transporter"/>
    <property type="match status" value="1"/>
</dbReference>
<evidence type="ECO:0000259" key="7">
    <source>
        <dbReference type="PROSITE" id="PS50801"/>
    </source>
</evidence>
<proteinExistence type="predicted"/>
<feature type="signal peptide" evidence="6">
    <location>
        <begin position="1"/>
        <end position="20"/>
    </location>
</feature>
<evidence type="ECO:0000256" key="6">
    <source>
        <dbReference type="SAM" id="SignalP"/>
    </source>
</evidence>
<evidence type="ECO:0000256" key="4">
    <source>
        <dbReference type="ARBA" id="ARBA00023136"/>
    </source>
</evidence>
<feature type="transmembrane region" description="Helical" evidence="5">
    <location>
        <begin position="393"/>
        <end position="413"/>
    </location>
</feature>
<feature type="transmembrane region" description="Helical" evidence="5">
    <location>
        <begin position="88"/>
        <end position="116"/>
    </location>
</feature>
<dbReference type="PANTHER" id="PTHR43310:SF1">
    <property type="entry name" value="SULFATE TRANSPORTER YBAR-RELATED"/>
    <property type="match status" value="1"/>
</dbReference>
<evidence type="ECO:0000256" key="2">
    <source>
        <dbReference type="ARBA" id="ARBA00022692"/>
    </source>
</evidence>
<dbReference type="InterPro" id="IPR052706">
    <property type="entry name" value="Membrane-Transporter-like"/>
</dbReference>
<feature type="domain" description="STAS" evidence="7">
    <location>
        <begin position="475"/>
        <end position="542"/>
    </location>
</feature>
<dbReference type="Pfam" id="PF01740">
    <property type="entry name" value="STAS"/>
    <property type="match status" value="1"/>
</dbReference>
<evidence type="ECO:0000256" key="5">
    <source>
        <dbReference type="SAM" id="Phobius"/>
    </source>
</evidence>
<feature type="transmembrane region" description="Helical" evidence="5">
    <location>
        <begin position="425"/>
        <end position="456"/>
    </location>
</feature>
<dbReference type="PROSITE" id="PS50801">
    <property type="entry name" value="STAS"/>
    <property type="match status" value="1"/>
</dbReference>
<dbReference type="GO" id="GO:0016020">
    <property type="term" value="C:membrane"/>
    <property type="evidence" value="ECO:0007669"/>
    <property type="project" value="UniProtKB-SubCell"/>
</dbReference>
<evidence type="ECO:0000256" key="1">
    <source>
        <dbReference type="ARBA" id="ARBA00004141"/>
    </source>
</evidence>
<dbReference type="EMBL" id="CAKOGP040000668">
    <property type="protein sequence ID" value="CAJ1937970.1"/>
    <property type="molecule type" value="Genomic_DNA"/>
</dbReference>
<gene>
    <name evidence="8" type="ORF">CYCCA115_LOCUS5909</name>
</gene>
<feature type="transmembrane region" description="Helical" evidence="5">
    <location>
        <begin position="168"/>
        <end position="188"/>
    </location>
</feature>